<dbReference type="GO" id="GO:0005829">
    <property type="term" value="C:cytosol"/>
    <property type="evidence" value="ECO:0007669"/>
    <property type="project" value="TreeGrafter"/>
</dbReference>
<protein>
    <recommendedName>
        <fullName evidence="4">ADP-heptose:LPS heptosyltransferase</fullName>
    </recommendedName>
</protein>
<organism evidence="3">
    <name type="scientific">marine sediment metagenome</name>
    <dbReference type="NCBI Taxonomy" id="412755"/>
    <lineage>
        <taxon>unclassified sequences</taxon>
        <taxon>metagenomes</taxon>
        <taxon>ecological metagenomes</taxon>
    </lineage>
</organism>
<dbReference type="InterPro" id="IPR051199">
    <property type="entry name" value="LPS_LOS_Heptosyltrfase"/>
</dbReference>
<dbReference type="GO" id="GO:0008713">
    <property type="term" value="F:ADP-heptose-lipopolysaccharide heptosyltransferase activity"/>
    <property type="evidence" value="ECO:0007669"/>
    <property type="project" value="TreeGrafter"/>
</dbReference>
<evidence type="ECO:0008006" key="4">
    <source>
        <dbReference type="Google" id="ProtNLM"/>
    </source>
</evidence>
<keyword evidence="1" id="KW-0328">Glycosyltransferase</keyword>
<name>A0A0F9NKI9_9ZZZZ</name>
<dbReference type="EMBL" id="LAZR01006842">
    <property type="protein sequence ID" value="KKM89285.1"/>
    <property type="molecule type" value="Genomic_DNA"/>
</dbReference>
<dbReference type="CDD" id="cd03789">
    <property type="entry name" value="GT9_LPS_heptosyltransferase"/>
    <property type="match status" value="2"/>
</dbReference>
<evidence type="ECO:0000256" key="1">
    <source>
        <dbReference type="ARBA" id="ARBA00022676"/>
    </source>
</evidence>
<keyword evidence="2" id="KW-0808">Transferase</keyword>
<dbReference type="Pfam" id="PF01075">
    <property type="entry name" value="Glyco_transf_9"/>
    <property type="match status" value="2"/>
</dbReference>
<comment type="caution">
    <text evidence="3">The sequence shown here is derived from an EMBL/GenBank/DDBJ whole genome shotgun (WGS) entry which is preliminary data.</text>
</comment>
<reference evidence="3" key="1">
    <citation type="journal article" date="2015" name="Nature">
        <title>Complex archaea that bridge the gap between prokaryotes and eukaryotes.</title>
        <authorList>
            <person name="Spang A."/>
            <person name="Saw J.H."/>
            <person name="Jorgensen S.L."/>
            <person name="Zaremba-Niedzwiedzka K."/>
            <person name="Martijn J."/>
            <person name="Lind A.E."/>
            <person name="van Eijk R."/>
            <person name="Schleper C."/>
            <person name="Guy L."/>
            <person name="Ettema T.J."/>
        </authorList>
    </citation>
    <scope>NUCLEOTIDE SEQUENCE</scope>
</reference>
<sequence length="848" mass="97214">MLVRYRSKDCDAVKVYAFKGKKYKFPADEWTPVNNLFLFEDLRQYSDVFDTVAFFDIRLLKRMAKDIIIKGDLISTSRKSVAEKLKKFNFIRYQAERPEQGTYIFKVINYGGSDLSNYRGVKGGLNILAYRNLGGLGDIIMTTSALEKVKEKYPNSRVTYACPKEFLELLRNNPTIDRLTPWNREVTQENYDVVINLTHDCIDYEMKHQPLVERNRPEVFVSSCGLLDDDVPSPKIYLSKEEIVWAENFFKGHSHLVIGLVLKSNAEVRQWPYFEELRNRLLKQYPKASIIEISYSEPSDWKKHRKVIPIFGFKLREVAALINQCDLIVSPDTGVAHIAGALGKPAVWLFTHIDGKVRTKNYRNSHVCQVTPDTCMKGRPCWYEIPCGKGNVKGRKSFENKRNPACATELTVNMVMETCKEVLSVPQVETIVFSNKRDSLGDIDKQIRRSTGRQILLLGDKQTISTVTLHRFMIADGDIVACKNDVRYHLVYSDGKYSPEVSMGGLFIHKEAYLKVGKFGLDFLIKAQNKGLTINYIDNHEIKTSEKNTKTLPIEENKTLFFVRNGGLGDVLMTTLVLPKLKQKYFNYRIYYFCDSVWMDILKDSPYLEEVFNLRSLSKYPQYDGCIDLIESVENYSQEMGINRKPRIDRFFELCGVEGNGHYKFDYAVTKGERRTAHSHLADKKILGLGLSAIAPYRNWPLSYYEKLSKMVDLDEWQIVLFSDSKIVWSGARAKNLTGKTKVRDLFASVSLCDLVVCGDTGISHICAAVDVPNIIIYGTIPSKARCSYYSNAFPITAKNIKCAPCWDMQVGNKENWKDCRKPLRAKCVTEIKPEQVFEKMNLIKGKE</sequence>
<dbReference type="SUPFAM" id="SSF53756">
    <property type="entry name" value="UDP-Glycosyltransferase/glycogen phosphorylase"/>
    <property type="match status" value="2"/>
</dbReference>
<dbReference type="InterPro" id="IPR002201">
    <property type="entry name" value="Glyco_trans_9"/>
</dbReference>
<accession>A0A0F9NKI9</accession>
<gene>
    <name evidence="3" type="ORF">LCGC14_1250240</name>
</gene>
<dbReference type="PANTHER" id="PTHR30160">
    <property type="entry name" value="TETRAACYLDISACCHARIDE 4'-KINASE-RELATED"/>
    <property type="match status" value="1"/>
</dbReference>
<dbReference type="Gene3D" id="3.40.50.2000">
    <property type="entry name" value="Glycogen Phosphorylase B"/>
    <property type="match status" value="4"/>
</dbReference>
<dbReference type="PANTHER" id="PTHR30160:SF7">
    <property type="entry name" value="ADP-HEPTOSE--LPS HEPTOSYLTRANSFERASE 2"/>
    <property type="match status" value="1"/>
</dbReference>
<evidence type="ECO:0000313" key="3">
    <source>
        <dbReference type="EMBL" id="KKM89285.1"/>
    </source>
</evidence>
<evidence type="ECO:0000256" key="2">
    <source>
        <dbReference type="ARBA" id="ARBA00022679"/>
    </source>
</evidence>
<dbReference type="AlphaFoldDB" id="A0A0F9NKI9"/>
<dbReference type="GO" id="GO:0009244">
    <property type="term" value="P:lipopolysaccharide core region biosynthetic process"/>
    <property type="evidence" value="ECO:0007669"/>
    <property type="project" value="TreeGrafter"/>
</dbReference>
<proteinExistence type="predicted"/>